<feature type="region of interest" description="Disordered" evidence="1">
    <location>
        <begin position="1"/>
        <end position="38"/>
    </location>
</feature>
<dbReference type="GO" id="GO:0004721">
    <property type="term" value="F:phosphoprotein phosphatase activity"/>
    <property type="evidence" value="ECO:0007669"/>
    <property type="project" value="InterPro"/>
</dbReference>
<feature type="compositionally biased region" description="Low complexity" evidence="1">
    <location>
        <begin position="12"/>
        <end position="24"/>
    </location>
</feature>
<evidence type="ECO:0000313" key="2">
    <source>
        <dbReference type="EMBL" id="RRJ88319.1"/>
    </source>
</evidence>
<dbReference type="InterPro" id="IPR029021">
    <property type="entry name" value="Prot-tyrosine_phosphatase-like"/>
</dbReference>
<dbReference type="Gene3D" id="3.90.190.10">
    <property type="entry name" value="Protein tyrosine phosphatase superfamily"/>
    <property type="match status" value="1"/>
</dbReference>
<keyword evidence="3" id="KW-1185">Reference proteome</keyword>
<reference evidence="2 3" key="1">
    <citation type="submission" date="2018-11" db="EMBL/GenBank/DDBJ databases">
        <title>YIM 102482-1 draft genome.</title>
        <authorList>
            <person name="Li G."/>
            <person name="Jiang Y."/>
        </authorList>
    </citation>
    <scope>NUCLEOTIDE SEQUENCE [LARGE SCALE GENOMIC DNA]</scope>
    <source>
        <strain evidence="2 3">YIM 102482-1</strain>
    </source>
</reference>
<gene>
    <name evidence="2" type="ORF">EG850_02430</name>
</gene>
<dbReference type="SUPFAM" id="SSF52799">
    <property type="entry name" value="(Phosphotyrosine protein) phosphatases II"/>
    <property type="match status" value="1"/>
</dbReference>
<dbReference type="AlphaFoldDB" id="A0A3P3W3R8"/>
<sequence length="277" mass="29374">MWRANSVPQRLATSSAAPSVSAPTGLSRASPSTSGQGMVEQTWAGAFNARDLGGIPLGAGAVRPGVLFRSGQPEAWSPDGWREASAAGVARVLDLRHPSEPRRPATGAAELGVGYEFAAVDDPNDPRFRARFVPYLNHPNGYADFLDLFAEPVAAAVGRLVEAGPGTVVCCSAGRDRTGLVTGLFLRALGTPIFVLQDADELATRKVNLRHLVRETPHPYECYEAEPEISATVASRRAAIAEFFGQLDAAKFLSEHGVDVAAARPWLAGAGELHKDH</sequence>
<evidence type="ECO:0000313" key="3">
    <source>
        <dbReference type="Proteomes" id="UP000274391"/>
    </source>
</evidence>
<protein>
    <submittedName>
        <fullName evidence="2">Tyrosine-protein phosphatase</fullName>
    </submittedName>
</protein>
<dbReference type="OrthoDB" id="1188001at2"/>
<name>A0A3P3W3R8_9MICO</name>
<accession>A0A3P3W3R8</accession>
<proteinExistence type="predicted"/>
<evidence type="ECO:0000256" key="1">
    <source>
        <dbReference type="SAM" id="MobiDB-lite"/>
    </source>
</evidence>
<dbReference type="EMBL" id="RQVS01000002">
    <property type="protein sequence ID" value="RRJ88319.1"/>
    <property type="molecule type" value="Genomic_DNA"/>
</dbReference>
<comment type="caution">
    <text evidence="2">The sequence shown here is derived from an EMBL/GenBank/DDBJ whole genome shotgun (WGS) entry which is preliminary data.</text>
</comment>
<organism evidence="2 3">
    <name type="scientific">Gulosibacter macacae</name>
    <dbReference type="NCBI Taxonomy" id="2488791"/>
    <lineage>
        <taxon>Bacteria</taxon>
        <taxon>Bacillati</taxon>
        <taxon>Actinomycetota</taxon>
        <taxon>Actinomycetes</taxon>
        <taxon>Micrococcales</taxon>
        <taxon>Microbacteriaceae</taxon>
        <taxon>Gulosibacter</taxon>
    </lineage>
</organism>
<dbReference type="InterPro" id="IPR026893">
    <property type="entry name" value="Tyr/Ser_Pase_IphP-type"/>
</dbReference>
<dbReference type="Pfam" id="PF13350">
    <property type="entry name" value="Y_phosphatase3"/>
    <property type="match status" value="1"/>
</dbReference>
<feature type="compositionally biased region" description="Polar residues" evidence="1">
    <location>
        <begin position="27"/>
        <end position="36"/>
    </location>
</feature>
<dbReference type="Proteomes" id="UP000274391">
    <property type="component" value="Unassembled WGS sequence"/>
</dbReference>